<dbReference type="EMBL" id="CP065727">
    <property type="protein sequence ID" value="QPT43608.1"/>
    <property type="molecule type" value="Genomic_DNA"/>
</dbReference>
<organism evidence="1 3">
    <name type="scientific">Moraxella nonliquefaciens</name>
    <dbReference type="NCBI Taxonomy" id="478"/>
    <lineage>
        <taxon>Bacteria</taxon>
        <taxon>Pseudomonadati</taxon>
        <taxon>Pseudomonadota</taxon>
        <taxon>Gammaproteobacteria</taxon>
        <taxon>Moraxellales</taxon>
        <taxon>Moraxellaceae</taxon>
        <taxon>Moraxella</taxon>
    </lineage>
</organism>
<dbReference type="EMBL" id="CP065727">
    <property type="protein sequence ID" value="QPT43559.1"/>
    <property type="molecule type" value="Genomic_DNA"/>
</dbReference>
<evidence type="ECO:0000313" key="3">
    <source>
        <dbReference type="Proteomes" id="UP000594834"/>
    </source>
</evidence>
<accession>A0A7T3EZP4</accession>
<protein>
    <recommendedName>
        <fullName evidence="4">Ribbon-helix-helix protein CopG domain-containing protein</fullName>
    </recommendedName>
</protein>
<proteinExistence type="predicted"/>
<sequence length="61" mass="7318">MTKRAKPTYKNISVNIPTELSERLESLAKQTARPKTFYIRECLRKYLTELELRYQDHTTNE</sequence>
<evidence type="ECO:0000313" key="1">
    <source>
        <dbReference type="EMBL" id="QPT43559.1"/>
    </source>
</evidence>
<reference evidence="1 3" key="1">
    <citation type="submission" date="2020-12" db="EMBL/GenBank/DDBJ databases">
        <title>FDA dAtabase for Regulatory Grade micrObial Sequences (FDA-ARGOS): Supporting development and validation of Infectious Disease Dx tests.</title>
        <authorList>
            <person name="Sproer C."/>
            <person name="Gronow S."/>
            <person name="Severitt S."/>
            <person name="Schroder I."/>
            <person name="Tallon L."/>
            <person name="Sadzewicz L."/>
            <person name="Zhao X."/>
            <person name="Boylan J."/>
            <person name="Ott S."/>
            <person name="Bowen H."/>
            <person name="Vavikolanu K."/>
            <person name="Mehta A."/>
            <person name="Aluvathingal J."/>
            <person name="Nadendla S."/>
            <person name="Lowell S."/>
            <person name="Myers T."/>
            <person name="Yan Y."/>
            <person name="Sichtig H."/>
        </authorList>
    </citation>
    <scope>NUCLEOTIDE SEQUENCE [LARGE SCALE GENOMIC DNA]</scope>
    <source>
        <strain evidence="1 3">FDAARGOS_869</strain>
        <plasmid evidence="1 3">unnamed</plasmid>
    </source>
</reference>
<dbReference type="SUPFAM" id="SSF47598">
    <property type="entry name" value="Ribbon-helix-helix"/>
    <property type="match status" value="1"/>
</dbReference>
<gene>
    <name evidence="2" type="ORF">I6G26_00045</name>
    <name evidence="1" type="ORF">I6G26_00250</name>
</gene>
<keyword evidence="3" id="KW-1185">Reference proteome</keyword>
<dbReference type="InterPro" id="IPR010985">
    <property type="entry name" value="Ribbon_hlx_hlx"/>
</dbReference>
<dbReference type="Proteomes" id="UP000594834">
    <property type="component" value="Plasmid unnamed"/>
</dbReference>
<name>A0A7T3EZP4_MORNO</name>
<dbReference type="RefSeq" id="WP_145916120.1">
    <property type="nucleotide sequence ID" value="NZ_CP065727.1"/>
</dbReference>
<geneLocation type="plasmid" evidence="1 3">
    <name>unnamed</name>
</geneLocation>
<evidence type="ECO:0008006" key="4">
    <source>
        <dbReference type="Google" id="ProtNLM"/>
    </source>
</evidence>
<keyword evidence="1" id="KW-0614">Plasmid</keyword>
<evidence type="ECO:0000313" key="2">
    <source>
        <dbReference type="EMBL" id="QPT43608.1"/>
    </source>
</evidence>